<evidence type="ECO:0000313" key="7">
    <source>
        <dbReference type="Proteomes" id="UP000283841"/>
    </source>
</evidence>
<dbReference type="Pfam" id="PF00083">
    <property type="entry name" value="Sugar_tr"/>
    <property type="match status" value="1"/>
</dbReference>
<gene>
    <name evidence="6" type="ORF">C8Q69DRAFT_194480</name>
</gene>
<dbReference type="AlphaFoldDB" id="A0A443HHB8"/>
<accession>A0A443HHB8</accession>
<evidence type="ECO:0008006" key="8">
    <source>
        <dbReference type="Google" id="ProtNLM"/>
    </source>
</evidence>
<dbReference type="EMBL" id="RCNU01000025">
    <property type="protein sequence ID" value="RWQ91215.1"/>
    <property type="molecule type" value="Genomic_DNA"/>
</dbReference>
<keyword evidence="7" id="KW-1185">Reference proteome</keyword>
<dbReference type="RefSeq" id="XP_028480860.1">
    <property type="nucleotide sequence ID" value="XM_028626013.1"/>
</dbReference>
<dbReference type="InterPro" id="IPR036259">
    <property type="entry name" value="MFS_trans_sf"/>
</dbReference>
<dbReference type="Proteomes" id="UP000283841">
    <property type="component" value="Unassembled WGS sequence"/>
</dbReference>
<dbReference type="VEuPathDB" id="FungiDB:C8Q69DRAFT_194480"/>
<sequence>MFRLYSRVARASYYNAKGLATMFSIDAVAGFFVQYINQVAFFVLYWNYHCVNVGCLMIFLVFFYFLFPETKSRPLEEVSKILDKRMT</sequence>
<keyword evidence="3 5" id="KW-1133">Transmembrane helix</keyword>
<evidence type="ECO:0000256" key="1">
    <source>
        <dbReference type="ARBA" id="ARBA00004370"/>
    </source>
</evidence>
<organism evidence="6 7">
    <name type="scientific">Byssochlamys spectabilis</name>
    <name type="common">Paecilomyces variotii</name>
    <dbReference type="NCBI Taxonomy" id="264951"/>
    <lineage>
        <taxon>Eukaryota</taxon>
        <taxon>Fungi</taxon>
        <taxon>Dikarya</taxon>
        <taxon>Ascomycota</taxon>
        <taxon>Pezizomycotina</taxon>
        <taxon>Eurotiomycetes</taxon>
        <taxon>Eurotiomycetidae</taxon>
        <taxon>Eurotiales</taxon>
        <taxon>Thermoascaceae</taxon>
        <taxon>Paecilomyces</taxon>
    </lineage>
</organism>
<keyword evidence="4 5" id="KW-0472">Membrane</keyword>
<dbReference type="Gene3D" id="1.20.1250.20">
    <property type="entry name" value="MFS general substrate transporter like domains"/>
    <property type="match status" value="1"/>
</dbReference>
<feature type="transmembrane region" description="Helical" evidence="5">
    <location>
        <begin position="12"/>
        <end position="33"/>
    </location>
</feature>
<protein>
    <recommendedName>
        <fullName evidence="8">Major facilitator superfamily (MFS) profile domain-containing protein</fullName>
    </recommendedName>
</protein>
<evidence type="ECO:0000256" key="2">
    <source>
        <dbReference type="ARBA" id="ARBA00022692"/>
    </source>
</evidence>
<dbReference type="GO" id="GO:0022857">
    <property type="term" value="F:transmembrane transporter activity"/>
    <property type="evidence" value="ECO:0007669"/>
    <property type="project" value="InterPro"/>
</dbReference>
<comment type="subcellular location">
    <subcellularLocation>
        <location evidence="1">Membrane</location>
    </subcellularLocation>
</comment>
<evidence type="ECO:0000313" key="6">
    <source>
        <dbReference type="EMBL" id="RWQ91215.1"/>
    </source>
</evidence>
<comment type="caution">
    <text evidence="6">The sequence shown here is derived from an EMBL/GenBank/DDBJ whole genome shotgun (WGS) entry which is preliminary data.</text>
</comment>
<evidence type="ECO:0000256" key="3">
    <source>
        <dbReference type="ARBA" id="ARBA00022989"/>
    </source>
</evidence>
<dbReference type="GO" id="GO:0016020">
    <property type="term" value="C:membrane"/>
    <property type="evidence" value="ECO:0007669"/>
    <property type="project" value="UniProtKB-SubCell"/>
</dbReference>
<dbReference type="InterPro" id="IPR005828">
    <property type="entry name" value="MFS_sugar_transport-like"/>
</dbReference>
<dbReference type="GeneID" id="39595290"/>
<proteinExistence type="predicted"/>
<reference evidence="6 7" key="1">
    <citation type="journal article" date="2018" name="Front. Microbiol.">
        <title>Genomic and genetic insights into a cosmopolitan fungus, Paecilomyces variotii (Eurotiales).</title>
        <authorList>
            <person name="Urquhart A.S."/>
            <person name="Mondo S.J."/>
            <person name="Makela M.R."/>
            <person name="Hane J.K."/>
            <person name="Wiebenga A."/>
            <person name="He G."/>
            <person name="Mihaltcheva S."/>
            <person name="Pangilinan J."/>
            <person name="Lipzen A."/>
            <person name="Barry K."/>
            <person name="de Vries R.P."/>
            <person name="Grigoriev I.V."/>
            <person name="Idnurm A."/>
        </authorList>
    </citation>
    <scope>NUCLEOTIDE SEQUENCE [LARGE SCALE GENOMIC DNA]</scope>
    <source>
        <strain evidence="6 7">CBS 101075</strain>
    </source>
</reference>
<keyword evidence="2 5" id="KW-0812">Transmembrane</keyword>
<evidence type="ECO:0000256" key="4">
    <source>
        <dbReference type="ARBA" id="ARBA00023136"/>
    </source>
</evidence>
<feature type="transmembrane region" description="Helical" evidence="5">
    <location>
        <begin position="45"/>
        <end position="67"/>
    </location>
</feature>
<name>A0A443HHB8_BYSSP</name>
<evidence type="ECO:0000256" key="5">
    <source>
        <dbReference type="SAM" id="Phobius"/>
    </source>
</evidence>